<comment type="similarity">
    <text evidence="1">Belongs to the short-chain dehydrogenases/reductases (SDR) family.</text>
</comment>
<dbReference type="PRINTS" id="PR00080">
    <property type="entry name" value="SDRFAMILY"/>
</dbReference>
<evidence type="ECO:0000256" key="3">
    <source>
        <dbReference type="ARBA" id="ARBA00023027"/>
    </source>
</evidence>
<name>A0ABT3SUP2_9GAMM</name>
<keyword evidence="3" id="KW-0520">NAD</keyword>
<sequence>MVVVTGGSQNIGLAIAQRFAESGAAVVSADRLPPEDDRIELMQTDITSEAQVVALMENVVQRHGRLDVLINNAGVSVEVPIQEMSEEQWERVMNVNVKGAFLTTKHALKPMTCEGVIDPAIVNIASIEALGANPLHAAYAASKGAITAFTHNTALEYGEHGIRCNAVSPGWINTPFNDALLSGHPNRSQLESQIKSLHPVGRLGQVTDIAEAVFWLASGAAAFVSGQTLVVDGGRLSKLPLPELQ</sequence>
<protein>
    <submittedName>
        <fullName evidence="5">SDR family oxidoreductase</fullName>
    </submittedName>
</protein>
<dbReference type="PROSITE" id="PS00061">
    <property type="entry name" value="ADH_SHORT"/>
    <property type="match status" value="1"/>
</dbReference>
<dbReference type="Pfam" id="PF13561">
    <property type="entry name" value="adh_short_C2"/>
    <property type="match status" value="1"/>
</dbReference>
<keyword evidence="6" id="KW-1185">Reference proteome</keyword>
<comment type="caution">
    <text evidence="5">The sequence shown here is derived from an EMBL/GenBank/DDBJ whole genome shotgun (WGS) entry which is preliminary data.</text>
</comment>
<dbReference type="InterPro" id="IPR020904">
    <property type="entry name" value="Sc_DH/Rdtase_CS"/>
</dbReference>
<feature type="domain" description="Ketoreductase" evidence="4">
    <location>
        <begin position="2"/>
        <end position="174"/>
    </location>
</feature>
<dbReference type="EMBL" id="SHNP01000002">
    <property type="protein sequence ID" value="MCX2973370.1"/>
    <property type="molecule type" value="Genomic_DNA"/>
</dbReference>
<evidence type="ECO:0000256" key="2">
    <source>
        <dbReference type="ARBA" id="ARBA00023002"/>
    </source>
</evidence>
<dbReference type="InterPro" id="IPR002347">
    <property type="entry name" value="SDR_fam"/>
</dbReference>
<dbReference type="CDD" id="cd05233">
    <property type="entry name" value="SDR_c"/>
    <property type="match status" value="1"/>
</dbReference>
<dbReference type="SMART" id="SM00822">
    <property type="entry name" value="PKS_KR"/>
    <property type="match status" value="1"/>
</dbReference>
<proteinExistence type="inferred from homology"/>
<reference evidence="5" key="1">
    <citation type="submission" date="2019-02" db="EMBL/GenBank/DDBJ databases">
        <authorList>
            <person name="Li S.-H."/>
        </authorList>
    </citation>
    <scope>NUCLEOTIDE SEQUENCE</scope>
    <source>
        <strain evidence="5">IMCC8485</strain>
    </source>
</reference>
<dbReference type="Gene3D" id="3.40.50.720">
    <property type="entry name" value="NAD(P)-binding Rossmann-like Domain"/>
    <property type="match status" value="1"/>
</dbReference>
<evidence type="ECO:0000256" key="1">
    <source>
        <dbReference type="ARBA" id="ARBA00006484"/>
    </source>
</evidence>
<dbReference type="PRINTS" id="PR00081">
    <property type="entry name" value="GDHRDH"/>
</dbReference>
<dbReference type="Proteomes" id="UP001143307">
    <property type="component" value="Unassembled WGS sequence"/>
</dbReference>
<gene>
    <name evidence="5" type="ORF">EYC87_07195</name>
</gene>
<evidence type="ECO:0000259" key="4">
    <source>
        <dbReference type="SMART" id="SM00822"/>
    </source>
</evidence>
<keyword evidence="2" id="KW-0560">Oxidoreductase</keyword>
<dbReference type="InterPro" id="IPR057326">
    <property type="entry name" value="KR_dom"/>
</dbReference>
<dbReference type="SUPFAM" id="SSF51735">
    <property type="entry name" value="NAD(P)-binding Rossmann-fold domains"/>
    <property type="match status" value="1"/>
</dbReference>
<accession>A0ABT3SUP2</accession>
<dbReference type="PANTHER" id="PTHR24321:SF8">
    <property type="entry name" value="ESTRADIOL 17-BETA-DEHYDROGENASE 8-RELATED"/>
    <property type="match status" value="1"/>
</dbReference>
<dbReference type="PANTHER" id="PTHR24321">
    <property type="entry name" value="DEHYDROGENASES, SHORT CHAIN"/>
    <property type="match status" value="1"/>
</dbReference>
<evidence type="ECO:0000313" key="6">
    <source>
        <dbReference type="Proteomes" id="UP001143307"/>
    </source>
</evidence>
<organism evidence="5 6">
    <name type="scientific">Candidatus Seongchinamella marina</name>
    <dbReference type="NCBI Taxonomy" id="2518990"/>
    <lineage>
        <taxon>Bacteria</taxon>
        <taxon>Pseudomonadati</taxon>
        <taxon>Pseudomonadota</taxon>
        <taxon>Gammaproteobacteria</taxon>
        <taxon>Cellvibrionales</taxon>
        <taxon>Halieaceae</taxon>
        <taxon>Seongchinamella</taxon>
    </lineage>
</organism>
<dbReference type="InterPro" id="IPR036291">
    <property type="entry name" value="NAD(P)-bd_dom_sf"/>
</dbReference>
<evidence type="ECO:0000313" key="5">
    <source>
        <dbReference type="EMBL" id="MCX2973370.1"/>
    </source>
</evidence>